<gene>
    <name evidence="3" type="ORF">ACFQMA_15380</name>
</gene>
<name>A0ABD5Y697_9EURY</name>
<feature type="compositionally biased region" description="Acidic residues" evidence="1">
    <location>
        <begin position="133"/>
        <end position="162"/>
    </location>
</feature>
<dbReference type="RefSeq" id="WP_274322294.1">
    <property type="nucleotide sequence ID" value="NZ_CP118158.1"/>
</dbReference>
<feature type="compositionally biased region" description="Low complexity" evidence="1">
    <location>
        <begin position="54"/>
        <end position="64"/>
    </location>
</feature>
<sequence length="427" mass="44147">MKRAVVALATAFLIVTAGCAATPGTGTSTVADSDGDDGAAGDGTDGDAGGTDGGTDTADSDSGTVNFYVSDEPNDMDDFQRLNVTISSVQFHLVDAADNESADEGNASTATAAVTPENGTDAGDANETATAVETDENETDENETETDADERDDDREDDESEGEDGRWVTRDVNATEVDLSQLRGANATLLQQFDLPAGEYDKVHMEVSEVNGTLTNGDSANVKLPSEKLQLNSEFTVENGSEVDFVYDVTVHEAGKSGKYILKPVVSESGTDVPIERVDDEGNNDDREEKGESGDRDDKEKNGDEGRDDAERTIDASFLGNVSAGENVTVRVTENGSAVANATVTVDGEVVGTTDADGEYVVSVPSDAEKLEIGVQSGDAEAELEAEFEASERDGERDGTNADGGSGNGNGSGAASLSGADAVSTAP</sequence>
<feature type="compositionally biased region" description="Acidic residues" evidence="1">
    <location>
        <begin position="380"/>
        <end position="389"/>
    </location>
</feature>
<feature type="compositionally biased region" description="Low complexity" evidence="1">
    <location>
        <begin position="23"/>
        <end position="32"/>
    </location>
</feature>
<comment type="caution">
    <text evidence="3">The sequence shown here is derived from an EMBL/GenBank/DDBJ whole genome shotgun (WGS) entry which is preliminary data.</text>
</comment>
<feature type="region of interest" description="Disordered" evidence="1">
    <location>
        <begin position="376"/>
        <end position="427"/>
    </location>
</feature>
<feature type="compositionally biased region" description="Basic and acidic residues" evidence="1">
    <location>
        <begin position="284"/>
        <end position="314"/>
    </location>
</feature>
<accession>A0ABD5Y697</accession>
<feature type="region of interest" description="Disordered" evidence="1">
    <location>
        <begin position="271"/>
        <end position="314"/>
    </location>
</feature>
<dbReference type="InterPro" id="IPR025491">
    <property type="entry name" value="DUF4382"/>
</dbReference>
<organism evidence="3 4">
    <name type="scientific">Halosimplex aquaticum</name>
    <dbReference type="NCBI Taxonomy" id="3026162"/>
    <lineage>
        <taxon>Archaea</taxon>
        <taxon>Methanobacteriati</taxon>
        <taxon>Methanobacteriota</taxon>
        <taxon>Stenosarchaea group</taxon>
        <taxon>Halobacteria</taxon>
        <taxon>Halobacteriales</taxon>
        <taxon>Haloarculaceae</taxon>
        <taxon>Halosimplex</taxon>
    </lineage>
</organism>
<dbReference type="AlphaFoldDB" id="A0ABD5Y697"/>
<dbReference type="PROSITE" id="PS51257">
    <property type="entry name" value="PROKAR_LIPOPROTEIN"/>
    <property type="match status" value="1"/>
</dbReference>
<evidence type="ECO:0000313" key="3">
    <source>
        <dbReference type="EMBL" id="MFC7141206.1"/>
    </source>
</evidence>
<evidence type="ECO:0000259" key="2">
    <source>
        <dbReference type="Pfam" id="PF14321"/>
    </source>
</evidence>
<feature type="compositionally biased region" description="Gly residues" evidence="1">
    <location>
        <begin position="402"/>
        <end position="412"/>
    </location>
</feature>
<dbReference type="GeneID" id="78821515"/>
<feature type="compositionally biased region" description="Gly residues" evidence="1">
    <location>
        <begin position="40"/>
        <end position="53"/>
    </location>
</feature>
<keyword evidence="4" id="KW-1185">Reference proteome</keyword>
<dbReference type="Pfam" id="PF14321">
    <property type="entry name" value="DUF4382"/>
    <property type="match status" value="1"/>
</dbReference>
<feature type="region of interest" description="Disordered" evidence="1">
    <location>
        <begin position="98"/>
        <end position="172"/>
    </location>
</feature>
<protein>
    <submittedName>
        <fullName evidence="3">DUF4382 domain-containing protein</fullName>
    </submittedName>
</protein>
<feature type="region of interest" description="Disordered" evidence="1">
    <location>
        <begin position="23"/>
        <end position="75"/>
    </location>
</feature>
<feature type="domain" description="DUF4382" evidence="2">
    <location>
        <begin position="62"/>
        <end position="264"/>
    </location>
</feature>
<reference evidence="3 4" key="1">
    <citation type="journal article" date="2019" name="Int. J. Syst. Evol. Microbiol.">
        <title>The Global Catalogue of Microorganisms (GCM) 10K type strain sequencing project: providing services to taxonomists for standard genome sequencing and annotation.</title>
        <authorList>
            <consortium name="The Broad Institute Genomics Platform"/>
            <consortium name="The Broad Institute Genome Sequencing Center for Infectious Disease"/>
            <person name="Wu L."/>
            <person name="Ma J."/>
        </authorList>
    </citation>
    <scope>NUCLEOTIDE SEQUENCE [LARGE SCALE GENOMIC DNA]</scope>
    <source>
        <strain evidence="3 4">XZYJT29</strain>
    </source>
</reference>
<feature type="compositionally biased region" description="Low complexity" evidence="1">
    <location>
        <begin position="413"/>
        <end position="427"/>
    </location>
</feature>
<proteinExistence type="predicted"/>
<feature type="compositionally biased region" description="Basic and acidic residues" evidence="1">
    <location>
        <begin position="390"/>
        <end position="400"/>
    </location>
</feature>
<evidence type="ECO:0000256" key="1">
    <source>
        <dbReference type="SAM" id="MobiDB-lite"/>
    </source>
</evidence>
<evidence type="ECO:0000313" key="4">
    <source>
        <dbReference type="Proteomes" id="UP001596432"/>
    </source>
</evidence>
<dbReference type="EMBL" id="JBHTAS010000001">
    <property type="protein sequence ID" value="MFC7141206.1"/>
    <property type="molecule type" value="Genomic_DNA"/>
</dbReference>
<dbReference type="Proteomes" id="UP001596432">
    <property type="component" value="Unassembled WGS sequence"/>
</dbReference>